<organism evidence="9 10">
    <name type="scientific">Sporisorium scitamineum</name>
    <dbReference type="NCBI Taxonomy" id="49012"/>
    <lineage>
        <taxon>Eukaryota</taxon>
        <taxon>Fungi</taxon>
        <taxon>Dikarya</taxon>
        <taxon>Basidiomycota</taxon>
        <taxon>Ustilaginomycotina</taxon>
        <taxon>Ustilaginomycetes</taxon>
        <taxon>Ustilaginales</taxon>
        <taxon>Ustilaginaceae</taxon>
        <taxon>Sporisorium</taxon>
    </lineage>
</organism>
<feature type="domain" description="Helicase ATP-binding" evidence="7">
    <location>
        <begin position="964"/>
        <end position="1127"/>
    </location>
</feature>
<comment type="catalytic activity">
    <reaction evidence="4">
        <text>Couples ATP hydrolysis with the unwinding of duplex DNA by translocating in the 3'-5' direction.</text>
        <dbReference type="EC" id="5.6.2.4"/>
    </reaction>
</comment>
<dbReference type="GO" id="GO:0005694">
    <property type="term" value="C:chromosome"/>
    <property type="evidence" value="ECO:0007669"/>
    <property type="project" value="TreeGrafter"/>
</dbReference>
<name>A0A0F7RUS5_9BASI</name>
<dbReference type="PROSITE" id="PS51194">
    <property type="entry name" value="HELICASE_CTER"/>
    <property type="match status" value="1"/>
</dbReference>
<reference evidence="10" key="1">
    <citation type="submission" date="2014-06" db="EMBL/GenBank/DDBJ databases">
        <authorList>
            <person name="Berkman P.J."/>
        </authorList>
    </citation>
    <scope>NUCLEOTIDE SEQUENCE [LARGE SCALE GENOMIC DNA]</scope>
</reference>
<evidence type="ECO:0000256" key="1">
    <source>
        <dbReference type="ARBA" id="ARBA00005446"/>
    </source>
</evidence>
<evidence type="ECO:0000256" key="6">
    <source>
        <dbReference type="SAM" id="MobiDB-lite"/>
    </source>
</evidence>
<dbReference type="PROSITE" id="PS00028">
    <property type="entry name" value="ZINC_FINGER_C2H2_1"/>
    <property type="match status" value="1"/>
</dbReference>
<dbReference type="SMART" id="SM00490">
    <property type="entry name" value="HELICc"/>
    <property type="match status" value="1"/>
</dbReference>
<dbReference type="GO" id="GO:0003676">
    <property type="term" value="F:nucleic acid binding"/>
    <property type="evidence" value="ECO:0007669"/>
    <property type="project" value="InterPro"/>
</dbReference>
<dbReference type="GO" id="GO:0043138">
    <property type="term" value="F:3'-5' DNA helicase activity"/>
    <property type="evidence" value="ECO:0007669"/>
    <property type="project" value="UniProtKB-EC"/>
</dbReference>
<feature type="domain" description="Helicase C-terminal" evidence="8">
    <location>
        <begin position="1156"/>
        <end position="1302"/>
    </location>
</feature>
<comment type="similarity">
    <text evidence="1">Belongs to the helicase family. RecQ subfamily.</text>
</comment>
<dbReference type="EMBL" id="CCFA01000017">
    <property type="protein sequence ID" value="CDR98497.1"/>
    <property type="molecule type" value="Genomic_DNA"/>
</dbReference>
<dbReference type="Pfam" id="PF00271">
    <property type="entry name" value="Helicase_C"/>
    <property type="match status" value="1"/>
</dbReference>
<evidence type="ECO:0000313" key="9">
    <source>
        <dbReference type="EMBL" id="CDR98497.1"/>
    </source>
</evidence>
<evidence type="ECO:0000256" key="3">
    <source>
        <dbReference type="ARBA" id="ARBA00022840"/>
    </source>
</evidence>
<evidence type="ECO:0000259" key="7">
    <source>
        <dbReference type="PROSITE" id="PS51192"/>
    </source>
</evidence>
<gene>
    <name evidence="9" type="primary">SSCI00100.1</name>
</gene>
<dbReference type="Proteomes" id="UP000242770">
    <property type="component" value="Unassembled WGS sequence"/>
</dbReference>
<proteinExistence type="inferred from homology"/>
<evidence type="ECO:0000256" key="4">
    <source>
        <dbReference type="ARBA" id="ARBA00034617"/>
    </source>
</evidence>
<dbReference type="SUPFAM" id="SSF52540">
    <property type="entry name" value="P-loop containing nucleoside triphosphate hydrolases"/>
    <property type="match status" value="1"/>
</dbReference>
<evidence type="ECO:0000256" key="2">
    <source>
        <dbReference type="ARBA" id="ARBA00022741"/>
    </source>
</evidence>
<dbReference type="STRING" id="49012.A0A0F7RUS5"/>
<keyword evidence="3" id="KW-0067">ATP-binding</keyword>
<dbReference type="GO" id="GO:0009378">
    <property type="term" value="F:four-way junction helicase activity"/>
    <property type="evidence" value="ECO:0007669"/>
    <property type="project" value="TreeGrafter"/>
</dbReference>
<sequence length="1564" mass="170628">MSALSNSSLGAGTNSATTDNTNMVCSVPDDGATDVPACISAAQITQLQEFHLRLVAHPRILVCTRPNCGYGLALVPLVKEIMAHIKQFHSYALDDGQQAKLTPLLQELDLELPSVVELKKELLPVLYIPELAGSYGGRHCTVCTYSIKSKSAMNSHVQQHTYADGASKYHCNDAIQLFWENAQNYRRYVHATHPTLVPLPLPAALSTAMSTDKLDNAAKAKVSTLLQTDKELLHSAGLLTPQIQPQEYTGNLGPWARALDWQMYWAGKPITALGLLRGEPKNWRGAHRYGAHWVYAAGKKVAVEWMSGLLSSSRTTQALFHAHGPNASKPYSLNKDTVRKRAELWAHVLALLFHLFFDGNDAGYYGKATPYAHHGLDAELEDALLQLRDFYCGVEEEDGGANPVVTEEAEALLLQLSVLLVTQEPVDFGHTEQLTLSRLFLHLCVSADGTLKPVSAATSAIAALEFCIRSVLHEHLLHAEHGLLAHQDAAGKMAEVDSILQQYAYHNSHSASAHLQSLHCFGSALAHDDGSSFAFHWSKDLATVTFGLEEIAVERLPALMHGTLQQADQRLAELRLLANAKEANMVDLALVQDNICNMRPGFSVADACLEPPTLPSVLCRAVTGSAPAASLPLLDAYSKEVRLDRTAAQAYFALHDEFTKLLAVLIELSSGLPARGTELVQLQHTNTLLGPRNVFVHDGSVFTALPSNKGTGRQKIIPRFLPHAVGCLVVFYVCQVVPFVHLLYNATVQPRESSAMLLVDHAGKPWDTTTISKMLQSLCKQYLSPSSAGLTMRTWRQLAVSIDRKLIRPKKVTAEELEDHTHDLQAGHSTRTAQQHYGLDASMLHQLHEETMTAMLEVSERWHAFWQLPTRFQEKVAQLVPASTASSNGEAVKAIHALKRQLDAFQEDVRSIKQKLEHSAPASLQAGASRGSRSAVVPAVVCQALYKVTGSRCTKTVEQAYALNAIHRRESPLIIVMATGSGKSALFLAPLHWLLLSSVVVVVVPYVALMEDLLRQSNSAGIAASKWVGYRCADKVEGSQLVFVAAENCYSEPFSNWIQSLQRQERLAAVFFDECHVALTQVHFRPGMDKIKWLVSQVKVPQYFLTATLPPSLVASFQTALLLPQDGTGLLRAATNRKNIAYVVKLVASAQEKRLQLQHLLQQHASGPVMVFCKAKEEAAAVAGDLGCACITADMDAQSKMELVQAWLQCAAAEMLPSKRILVGTSAIGTGIHPLHVQLVVHYSDAWDLISYAQESGRAGRSGGAATAVLLANKHSRLEAQVQEYVQEQTCRRIALSTYLDGMPIHCLSQPDLALCDLCKPEAEEPTTPPLKVLALESPPLSEKRPCHASSSSSRLPSNTVNSSSSTTCLPQLQESEEPLSLQLSVSSGLLLPPTPPMADTSSIKALLDSFTSTCSLCYLFCRQHTCMQPEGIQHRFVSCHCWPQLPRSLGAKINASVLGPIRAQMRKDPHVACFSCLVPIDICNSSRSNAGIKCSRRYADIVLPVVVAVLRREDHCRTVLQQLGLQKMDVKAVGSALGSAVVYKGERVFLAFALFAAAVEAVV</sequence>
<feature type="compositionally biased region" description="Low complexity" evidence="6">
    <location>
        <begin position="1350"/>
        <end position="1369"/>
    </location>
</feature>
<dbReference type="GO" id="GO:0005524">
    <property type="term" value="F:ATP binding"/>
    <property type="evidence" value="ECO:0007669"/>
    <property type="project" value="UniProtKB-KW"/>
</dbReference>
<dbReference type="PROSITE" id="PS51192">
    <property type="entry name" value="HELICASE_ATP_BIND_1"/>
    <property type="match status" value="1"/>
</dbReference>
<dbReference type="InterPro" id="IPR013087">
    <property type="entry name" value="Znf_C2H2_type"/>
</dbReference>
<keyword evidence="10" id="KW-1185">Reference proteome</keyword>
<keyword evidence="2" id="KW-0547">Nucleotide-binding</keyword>
<dbReference type="SMART" id="SM00487">
    <property type="entry name" value="DEXDc"/>
    <property type="match status" value="1"/>
</dbReference>
<dbReference type="GO" id="GO:0005737">
    <property type="term" value="C:cytoplasm"/>
    <property type="evidence" value="ECO:0007669"/>
    <property type="project" value="TreeGrafter"/>
</dbReference>
<feature type="region of interest" description="Disordered" evidence="6">
    <location>
        <begin position="1341"/>
        <end position="1369"/>
    </location>
</feature>
<evidence type="ECO:0000259" key="8">
    <source>
        <dbReference type="PROSITE" id="PS51194"/>
    </source>
</evidence>
<accession>A0A0F7RUS5</accession>
<evidence type="ECO:0000256" key="5">
    <source>
        <dbReference type="ARBA" id="ARBA00034808"/>
    </source>
</evidence>
<evidence type="ECO:0000313" key="10">
    <source>
        <dbReference type="Proteomes" id="UP000242770"/>
    </source>
</evidence>
<protein>
    <recommendedName>
        <fullName evidence="5">DNA 3'-5' helicase</fullName>
        <ecNumber evidence="5">5.6.2.4</ecNumber>
    </recommendedName>
</protein>
<dbReference type="Pfam" id="PF00270">
    <property type="entry name" value="DEAD"/>
    <property type="match status" value="1"/>
</dbReference>
<dbReference type="PANTHER" id="PTHR13710">
    <property type="entry name" value="DNA HELICASE RECQ FAMILY MEMBER"/>
    <property type="match status" value="1"/>
</dbReference>
<dbReference type="Gene3D" id="3.40.50.300">
    <property type="entry name" value="P-loop containing nucleotide triphosphate hydrolases"/>
    <property type="match status" value="2"/>
</dbReference>
<dbReference type="InterPro" id="IPR001650">
    <property type="entry name" value="Helicase_C-like"/>
</dbReference>
<dbReference type="EC" id="5.6.2.4" evidence="5"/>
<dbReference type="InterPro" id="IPR011545">
    <property type="entry name" value="DEAD/DEAH_box_helicase_dom"/>
</dbReference>
<dbReference type="InterPro" id="IPR027417">
    <property type="entry name" value="P-loop_NTPase"/>
</dbReference>
<dbReference type="InterPro" id="IPR014001">
    <property type="entry name" value="Helicase_ATP-bd"/>
</dbReference>
<dbReference type="GO" id="GO:0000724">
    <property type="term" value="P:double-strand break repair via homologous recombination"/>
    <property type="evidence" value="ECO:0007669"/>
    <property type="project" value="TreeGrafter"/>
</dbReference>
<dbReference type="PANTHER" id="PTHR13710:SF154">
    <property type="entry name" value="RECQ HELICASE, PUTATIVE (AFU_ORTHOLOGUE AFUA_6G14720)-RELATED"/>
    <property type="match status" value="1"/>
</dbReference>